<dbReference type="Pfam" id="PF07905">
    <property type="entry name" value="PucR"/>
    <property type="match status" value="1"/>
</dbReference>
<dbReference type="AlphaFoldDB" id="A0A0D5NLA4"/>
<reference evidence="6" key="2">
    <citation type="submission" date="2015-03" db="EMBL/GenBank/DDBJ databases">
        <title>Genome sequence of Paenibacillus beijingensis strain DSM 24997T.</title>
        <authorList>
            <person name="Kwak Y."/>
            <person name="Shin J.-H."/>
        </authorList>
    </citation>
    <scope>NUCLEOTIDE SEQUENCE [LARGE SCALE GENOMIC DNA]</scope>
    <source>
        <strain evidence="6">DSM 24997</strain>
    </source>
</reference>
<dbReference type="InterPro" id="IPR012914">
    <property type="entry name" value="PucR_dom"/>
</dbReference>
<sequence length="527" mass="60164">MNTITVEKLIANKPFLFEENPIISGRGGLKRYITNINVMEVPDVYRWVREGDLLLTTAFSIKDNEQAQEELIPKLSEAGIAAIGIKTGRYLKQVPERMIEMSEKYDFPILSLNFNIGYSQTISEVLNEIMNQEAKWLSELHLKIQLLTKTVMMGENMRTIVETIAQCMEMNAAILLHTNESFSTDAAVRFKWPDLSRMTPSASGEDGFLRAYRLEGDSEKDACYFPIERNSEVVAYLVCWSSGTHWSEYTLFLQHAVALLTLYLTKQQALHDIEDSHKDKFLKMWVLGEVSDRQTIVLNAAIVGMQLRNHYYVCITSKIGAVAYKDYARLRSLLVMQGIILVSLGSEWVLLVPAEGASGSKESFGRLLSDLRQTLKQPFIRMGISEIKSFISVHEGYQDALQVLELGSIIQPDEPICRFENLGMYPIVHLLADQKGINKRLFKMIEPLYDYDLKNQSKLVETLSVFLRHDGNVKEAAAKLFCHYNSVLYRLEKIQCLLKLDLKDPETKFQLQLALRVFEYGKIKGNL</sequence>
<reference evidence="5 6" key="1">
    <citation type="journal article" date="2015" name="J. Biotechnol.">
        <title>Complete genome sequence of Paenibacillus beijingensis 7188(T) (=DSM 24997(T)), a novel rhizobacterium from jujube garden soil.</title>
        <authorList>
            <person name="Kwak Y."/>
            <person name="Shin J.H."/>
        </authorList>
    </citation>
    <scope>NUCLEOTIDE SEQUENCE [LARGE SCALE GENOMIC DNA]</scope>
    <source>
        <strain evidence="5 6">DSM 24997</strain>
    </source>
</reference>
<dbReference type="HOGENOM" id="CLU_017436_3_0_9"/>
<dbReference type="PANTHER" id="PTHR33744">
    <property type="entry name" value="CARBOHYDRATE DIACID REGULATOR"/>
    <property type="match status" value="1"/>
</dbReference>
<dbReference type="Pfam" id="PF13556">
    <property type="entry name" value="HTH_30"/>
    <property type="match status" value="1"/>
</dbReference>
<feature type="domain" description="CdaR GGDEF-like" evidence="4">
    <location>
        <begin position="291"/>
        <end position="406"/>
    </location>
</feature>
<dbReference type="RefSeq" id="WP_045671121.1">
    <property type="nucleotide sequence ID" value="NZ_CP011058.1"/>
</dbReference>
<accession>A0A0D5NLA4</accession>
<evidence type="ECO:0000313" key="5">
    <source>
        <dbReference type="EMBL" id="AJY75693.1"/>
    </source>
</evidence>
<feature type="domain" description="PucR C-terminal helix-turn-helix" evidence="3">
    <location>
        <begin position="459"/>
        <end position="517"/>
    </location>
</feature>
<dbReference type="PATRIC" id="fig|1126833.4.peg.3379"/>
<proteinExistence type="inferred from homology"/>
<dbReference type="InterPro" id="IPR041522">
    <property type="entry name" value="CdaR_GGDEF"/>
</dbReference>
<dbReference type="PANTHER" id="PTHR33744:SF1">
    <property type="entry name" value="DNA-BINDING TRANSCRIPTIONAL ACTIVATOR ADER"/>
    <property type="match status" value="1"/>
</dbReference>
<evidence type="ECO:0000259" key="3">
    <source>
        <dbReference type="Pfam" id="PF13556"/>
    </source>
</evidence>
<dbReference type="KEGG" id="pbj:VN24_15450"/>
<dbReference type="InterPro" id="IPR025736">
    <property type="entry name" value="PucR_C-HTH_dom"/>
</dbReference>
<feature type="domain" description="Purine catabolism PurC-like" evidence="2">
    <location>
        <begin position="16"/>
        <end position="129"/>
    </location>
</feature>
<keyword evidence="6" id="KW-1185">Reference proteome</keyword>
<evidence type="ECO:0000313" key="6">
    <source>
        <dbReference type="Proteomes" id="UP000032633"/>
    </source>
</evidence>
<dbReference type="STRING" id="1126833.VN24_15450"/>
<dbReference type="OrthoDB" id="142218at2"/>
<evidence type="ECO:0000259" key="4">
    <source>
        <dbReference type="Pfam" id="PF17853"/>
    </source>
</evidence>
<protein>
    <recommendedName>
        <fullName evidence="7">PucR family transcriptional regulator</fullName>
    </recommendedName>
</protein>
<gene>
    <name evidence="5" type="ORF">VN24_15450</name>
</gene>
<dbReference type="Pfam" id="PF17853">
    <property type="entry name" value="GGDEF_2"/>
    <property type="match status" value="1"/>
</dbReference>
<dbReference type="InterPro" id="IPR051448">
    <property type="entry name" value="CdaR-like_regulators"/>
</dbReference>
<dbReference type="InterPro" id="IPR042070">
    <property type="entry name" value="PucR_C-HTH_sf"/>
</dbReference>
<organism evidence="5 6">
    <name type="scientific">Paenibacillus beijingensis</name>
    <dbReference type="NCBI Taxonomy" id="1126833"/>
    <lineage>
        <taxon>Bacteria</taxon>
        <taxon>Bacillati</taxon>
        <taxon>Bacillota</taxon>
        <taxon>Bacilli</taxon>
        <taxon>Bacillales</taxon>
        <taxon>Paenibacillaceae</taxon>
        <taxon>Paenibacillus</taxon>
    </lineage>
</organism>
<dbReference type="Proteomes" id="UP000032633">
    <property type="component" value="Chromosome"/>
</dbReference>
<name>A0A0D5NLA4_9BACL</name>
<evidence type="ECO:0000256" key="1">
    <source>
        <dbReference type="ARBA" id="ARBA00006754"/>
    </source>
</evidence>
<dbReference type="EMBL" id="CP011058">
    <property type="protein sequence ID" value="AJY75693.1"/>
    <property type="molecule type" value="Genomic_DNA"/>
</dbReference>
<evidence type="ECO:0008006" key="7">
    <source>
        <dbReference type="Google" id="ProtNLM"/>
    </source>
</evidence>
<dbReference type="Gene3D" id="1.10.10.2840">
    <property type="entry name" value="PucR C-terminal helix-turn-helix domain"/>
    <property type="match status" value="1"/>
</dbReference>
<comment type="similarity">
    <text evidence="1">Belongs to the CdaR family.</text>
</comment>
<evidence type="ECO:0000259" key="2">
    <source>
        <dbReference type="Pfam" id="PF07905"/>
    </source>
</evidence>